<feature type="region of interest" description="Disordered" evidence="1">
    <location>
        <begin position="1"/>
        <end position="24"/>
    </location>
</feature>
<dbReference type="PANTHER" id="PTHR42951:SF4">
    <property type="entry name" value="ACYL-COENZYME A THIOESTERASE MBLAC2"/>
    <property type="match status" value="1"/>
</dbReference>
<dbReference type="EMBL" id="KV878128">
    <property type="protein sequence ID" value="OJJ01965.1"/>
    <property type="molecule type" value="Genomic_DNA"/>
</dbReference>
<dbReference type="Gene3D" id="3.60.15.10">
    <property type="entry name" value="Ribonuclease Z/Hydroxyacylglutathione hydrolase-like"/>
    <property type="match status" value="1"/>
</dbReference>
<dbReference type="InterPro" id="IPR001279">
    <property type="entry name" value="Metallo-B-lactamas"/>
</dbReference>
<feature type="domain" description="Metallo-beta-lactamase" evidence="2">
    <location>
        <begin position="47"/>
        <end position="252"/>
    </location>
</feature>
<dbReference type="GeneID" id="63727869"/>
<evidence type="ECO:0000256" key="1">
    <source>
        <dbReference type="SAM" id="MobiDB-lite"/>
    </source>
</evidence>
<sequence length="338" mass="37221">MCRSSHPSHRQAPALPRQSRAGSATFEPHQLTGNIFRLVEHDSFDEHPFIYIKLYPDVIVIIDTGCNAPHEADSQQVSSLRQFLENVPVPENNGEPLNPGGQLPYLILLSHCHYDHIGRLVNFGDAATTVTAVSSALQSDIIAPGHLHQYSLHAELNLPPPMFPTPLRLLMDGERIQWVHPTNGCAVDLGLQVVTVPGHSLDSIVILDHMERVVFLGDSAYESGYLFYAHGSDVARHCNSLKKVERILTGDHSVPDGERPWIAASGHKTAGIDAIPLLQRTQRFIQDVLRGAITPTEIGNDHIRHGDIALLEAGELSMVMPVEQLARSVEEYKITLGT</sequence>
<dbReference type="InterPro" id="IPR050855">
    <property type="entry name" value="NDM-1-like"/>
</dbReference>
<dbReference type="RefSeq" id="XP_040667727.1">
    <property type="nucleotide sequence ID" value="XM_040812358.1"/>
</dbReference>
<dbReference type="SMART" id="SM00849">
    <property type="entry name" value="Lactamase_B"/>
    <property type="match status" value="1"/>
</dbReference>
<evidence type="ECO:0000313" key="4">
    <source>
        <dbReference type="Proteomes" id="UP000184073"/>
    </source>
</evidence>
<protein>
    <recommendedName>
        <fullName evidence="2">Metallo-beta-lactamase domain-containing protein</fullName>
    </recommendedName>
</protein>
<name>A0A1L9PKK8_ASPVE</name>
<proteinExistence type="predicted"/>
<dbReference type="Pfam" id="PF00753">
    <property type="entry name" value="Lactamase_B"/>
    <property type="match status" value="1"/>
</dbReference>
<evidence type="ECO:0000259" key="2">
    <source>
        <dbReference type="SMART" id="SM00849"/>
    </source>
</evidence>
<dbReference type="OrthoDB" id="3341310at2759"/>
<dbReference type="SUPFAM" id="SSF56281">
    <property type="entry name" value="Metallo-hydrolase/oxidoreductase"/>
    <property type="match status" value="1"/>
</dbReference>
<keyword evidence="4" id="KW-1185">Reference proteome</keyword>
<dbReference type="InterPro" id="IPR036866">
    <property type="entry name" value="RibonucZ/Hydroxyglut_hydro"/>
</dbReference>
<dbReference type="PANTHER" id="PTHR42951">
    <property type="entry name" value="METALLO-BETA-LACTAMASE DOMAIN-CONTAINING"/>
    <property type="match status" value="1"/>
</dbReference>
<dbReference type="STRING" id="1036611.A0A1L9PKK8"/>
<gene>
    <name evidence="3" type="ORF">ASPVEDRAFT_41497</name>
</gene>
<dbReference type="AlphaFoldDB" id="A0A1L9PKK8"/>
<dbReference type="Proteomes" id="UP000184073">
    <property type="component" value="Unassembled WGS sequence"/>
</dbReference>
<organism evidence="3 4">
    <name type="scientific">Aspergillus versicolor CBS 583.65</name>
    <dbReference type="NCBI Taxonomy" id="1036611"/>
    <lineage>
        <taxon>Eukaryota</taxon>
        <taxon>Fungi</taxon>
        <taxon>Dikarya</taxon>
        <taxon>Ascomycota</taxon>
        <taxon>Pezizomycotina</taxon>
        <taxon>Eurotiomycetes</taxon>
        <taxon>Eurotiomycetidae</taxon>
        <taxon>Eurotiales</taxon>
        <taxon>Aspergillaceae</taxon>
        <taxon>Aspergillus</taxon>
        <taxon>Aspergillus subgen. Nidulantes</taxon>
    </lineage>
</organism>
<reference evidence="4" key="1">
    <citation type="journal article" date="2017" name="Genome Biol.">
        <title>Comparative genomics reveals high biological diversity and specific adaptations in the industrially and medically important fungal genus Aspergillus.</title>
        <authorList>
            <person name="de Vries R.P."/>
            <person name="Riley R."/>
            <person name="Wiebenga A."/>
            <person name="Aguilar-Osorio G."/>
            <person name="Amillis S."/>
            <person name="Uchima C.A."/>
            <person name="Anderluh G."/>
            <person name="Asadollahi M."/>
            <person name="Askin M."/>
            <person name="Barry K."/>
            <person name="Battaglia E."/>
            <person name="Bayram O."/>
            <person name="Benocci T."/>
            <person name="Braus-Stromeyer S.A."/>
            <person name="Caldana C."/>
            <person name="Canovas D."/>
            <person name="Cerqueira G.C."/>
            <person name="Chen F."/>
            <person name="Chen W."/>
            <person name="Choi C."/>
            <person name="Clum A."/>
            <person name="Dos Santos R.A."/>
            <person name="Damasio A.R."/>
            <person name="Diallinas G."/>
            <person name="Emri T."/>
            <person name="Fekete E."/>
            <person name="Flipphi M."/>
            <person name="Freyberg S."/>
            <person name="Gallo A."/>
            <person name="Gournas C."/>
            <person name="Habgood R."/>
            <person name="Hainaut M."/>
            <person name="Harispe M.L."/>
            <person name="Henrissat B."/>
            <person name="Hilden K.S."/>
            <person name="Hope R."/>
            <person name="Hossain A."/>
            <person name="Karabika E."/>
            <person name="Karaffa L."/>
            <person name="Karanyi Z."/>
            <person name="Krasevec N."/>
            <person name="Kuo A."/>
            <person name="Kusch H."/>
            <person name="LaButti K."/>
            <person name="Lagendijk E.L."/>
            <person name="Lapidus A."/>
            <person name="Levasseur A."/>
            <person name="Lindquist E."/>
            <person name="Lipzen A."/>
            <person name="Logrieco A.F."/>
            <person name="MacCabe A."/>
            <person name="Maekelae M.R."/>
            <person name="Malavazi I."/>
            <person name="Melin P."/>
            <person name="Meyer V."/>
            <person name="Mielnichuk N."/>
            <person name="Miskei M."/>
            <person name="Molnar A.P."/>
            <person name="Mule G."/>
            <person name="Ngan C.Y."/>
            <person name="Orejas M."/>
            <person name="Orosz E."/>
            <person name="Ouedraogo J.P."/>
            <person name="Overkamp K.M."/>
            <person name="Park H.-S."/>
            <person name="Perrone G."/>
            <person name="Piumi F."/>
            <person name="Punt P.J."/>
            <person name="Ram A.F."/>
            <person name="Ramon A."/>
            <person name="Rauscher S."/>
            <person name="Record E."/>
            <person name="Riano-Pachon D.M."/>
            <person name="Robert V."/>
            <person name="Roehrig J."/>
            <person name="Ruller R."/>
            <person name="Salamov A."/>
            <person name="Salih N.S."/>
            <person name="Samson R.A."/>
            <person name="Sandor E."/>
            <person name="Sanguinetti M."/>
            <person name="Schuetze T."/>
            <person name="Sepcic K."/>
            <person name="Shelest E."/>
            <person name="Sherlock G."/>
            <person name="Sophianopoulou V."/>
            <person name="Squina F.M."/>
            <person name="Sun H."/>
            <person name="Susca A."/>
            <person name="Todd R.B."/>
            <person name="Tsang A."/>
            <person name="Unkles S.E."/>
            <person name="van de Wiele N."/>
            <person name="van Rossen-Uffink D."/>
            <person name="Oliveira J.V."/>
            <person name="Vesth T.C."/>
            <person name="Visser J."/>
            <person name="Yu J.-H."/>
            <person name="Zhou M."/>
            <person name="Andersen M.R."/>
            <person name="Archer D.B."/>
            <person name="Baker S.E."/>
            <person name="Benoit I."/>
            <person name="Brakhage A.A."/>
            <person name="Braus G.H."/>
            <person name="Fischer R."/>
            <person name="Frisvad J.C."/>
            <person name="Goldman G.H."/>
            <person name="Houbraken J."/>
            <person name="Oakley B."/>
            <person name="Pocsi I."/>
            <person name="Scazzocchio C."/>
            <person name="Seiboth B."/>
            <person name="vanKuyk P.A."/>
            <person name="Wortman J."/>
            <person name="Dyer P.S."/>
            <person name="Grigoriev I.V."/>
        </authorList>
    </citation>
    <scope>NUCLEOTIDE SEQUENCE [LARGE SCALE GENOMIC DNA]</scope>
    <source>
        <strain evidence="4">CBS 583.65</strain>
    </source>
</reference>
<evidence type="ECO:0000313" key="3">
    <source>
        <dbReference type="EMBL" id="OJJ01965.1"/>
    </source>
</evidence>
<dbReference type="VEuPathDB" id="FungiDB:ASPVEDRAFT_41497"/>
<accession>A0A1L9PKK8</accession>